<dbReference type="Gene3D" id="3.40.50.80">
    <property type="entry name" value="Nucleotide-binding domain of ferredoxin-NADP reductase (FNR) module"/>
    <property type="match status" value="1"/>
</dbReference>
<evidence type="ECO:0000313" key="11">
    <source>
        <dbReference type="EMBL" id="CAK1238350.1"/>
    </source>
</evidence>
<dbReference type="InterPro" id="IPR050415">
    <property type="entry name" value="MRET"/>
</dbReference>
<keyword evidence="8" id="KW-0411">Iron-sulfur</keyword>
<keyword evidence="7" id="KW-0408">Iron</keyword>
<dbReference type="InterPro" id="IPR017927">
    <property type="entry name" value="FAD-bd_FR_type"/>
</dbReference>
<evidence type="ECO:0000256" key="2">
    <source>
        <dbReference type="ARBA" id="ARBA00022630"/>
    </source>
</evidence>
<dbReference type="Pfam" id="PF00175">
    <property type="entry name" value="NAD_binding_1"/>
    <property type="match status" value="1"/>
</dbReference>
<protein>
    <submittedName>
        <fullName evidence="11">Predicted ferric reductase</fullName>
    </submittedName>
</protein>
<feature type="transmembrane region" description="Helical" evidence="9">
    <location>
        <begin position="12"/>
        <end position="36"/>
    </location>
</feature>
<keyword evidence="3" id="KW-0001">2Fe-2S</keyword>
<dbReference type="PANTHER" id="PTHR47354:SF8">
    <property type="entry name" value="1,2-PHENYLACETYL-COA EPOXIDASE, SUBUNIT E"/>
    <property type="match status" value="1"/>
</dbReference>
<dbReference type="SUPFAM" id="SSF63380">
    <property type="entry name" value="Riboflavin synthase domain-like"/>
    <property type="match status" value="1"/>
</dbReference>
<dbReference type="PANTHER" id="PTHR47354">
    <property type="entry name" value="NADH OXIDOREDUCTASE HCR"/>
    <property type="match status" value="1"/>
</dbReference>
<dbReference type="SUPFAM" id="SSF52343">
    <property type="entry name" value="Ferredoxin reductase-like, C-terminal NADP-linked domain"/>
    <property type="match status" value="1"/>
</dbReference>
<dbReference type="PRINTS" id="PR00409">
    <property type="entry name" value="PHDIOXRDTASE"/>
</dbReference>
<sequence>MLKRYNFSLGLTWLVIFFVIPLPLLQTLSAGLPAIYSSQSQAIYLGAIAYAWMLTSIYLATKPHWLDRLIGLPDMYMIHGIISILAIGLAYLHKFGNPSDGWIRTTGDWAIYLFTGIMVYSMIFMAGWFTSRIPFLAKLKRMLETVFKHELSVWLHRLNLIATLLVFIHVQLISYVTAIHPFMFVFYAYSSIVFISYVMSKVRSQLGDTRGTVMTNEVLAPNVQELTITPQKHYQLNLRMGDFAFISFPDLKGLKEYHPFSIVNPPSDDSQHIKLAIRGDGDFTKLLSEIKPGVAVKLSGGYGRYHSFLEDNDQDHHIVMIAGGIGVTPLLSIVEGSPERHISLFYSAHYDHDLIYLNQLKDWHQRDNFNLHYQVGRYSEADVLNHQLHDLPNNTIFLISGPAPMIRYWKRTLKKKWYSKWANVRRRIYLVIKKSPVNMTELFYVDIDINGYKSL</sequence>
<evidence type="ECO:0000256" key="5">
    <source>
        <dbReference type="ARBA" id="ARBA00022827"/>
    </source>
</evidence>
<keyword evidence="5" id="KW-0274">FAD</keyword>
<keyword evidence="12" id="KW-1185">Reference proteome</keyword>
<dbReference type="PROSITE" id="PS51384">
    <property type="entry name" value="FAD_FR"/>
    <property type="match status" value="1"/>
</dbReference>
<name>A0ABM9MT60_9LACO</name>
<comment type="cofactor">
    <cofactor evidence="1">
        <name>FAD</name>
        <dbReference type="ChEBI" id="CHEBI:57692"/>
    </cofactor>
</comment>
<reference evidence="11 12" key="1">
    <citation type="submission" date="2023-10" db="EMBL/GenBank/DDBJ databases">
        <authorList>
            <person name="Botero Cardona J."/>
        </authorList>
    </citation>
    <scope>NUCLEOTIDE SEQUENCE [LARGE SCALE GENOMIC DNA]</scope>
    <source>
        <strain evidence="11 12">R-82641</strain>
    </source>
</reference>
<evidence type="ECO:0000256" key="4">
    <source>
        <dbReference type="ARBA" id="ARBA00022723"/>
    </source>
</evidence>
<feature type="transmembrane region" description="Helical" evidence="9">
    <location>
        <begin position="111"/>
        <end position="130"/>
    </location>
</feature>
<keyword evidence="9" id="KW-0812">Transmembrane</keyword>
<dbReference type="EMBL" id="CAUZLY010000004">
    <property type="protein sequence ID" value="CAK1238350.1"/>
    <property type="molecule type" value="Genomic_DNA"/>
</dbReference>
<dbReference type="InterPro" id="IPR001433">
    <property type="entry name" value="OxRdtase_FAD/NAD-bd"/>
</dbReference>
<feature type="domain" description="FAD-binding FR-type" evidence="10">
    <location>
        <begin position="206"/>
        <end position="308"/>
    </location>
</feature>
<feature type="transmembrane region" description="Helical" evidence="9">
    <location>
        <begin position="151"/>
        <end position="172"/>
    </location>
</feature>
<comment type="caution">
    <text evidence="11">The sequence shown here is derived from an EMBL/GenBank/DDBJ whole genome shotgun (WGS) entry which is preliminary data.</text>
</comment>
<keyword evidence="9" id="KW-0472">Membrane</keyword>
<dbReference type="InterPro" id="IPR013112">
    <property type="entry name" value="FAD-bd_8"/>
</dbReference>
<feature type="transmembrane region" description="Helical" evidence="9">
    <location>
        <begin position="72"/>
        <end position="91"/>
    </location>
</feature>
<dbReference type="RefSeq" id="WP_338347865.1">
    <property type="nucleotide sequence ID" value="NZ_CAUZLY010000004.1"/>
</dbReference>
<keyword evidence="9" id="KW-1133">Transmembrane helix</keyword>
<organism evidence="11 12">
    <name type="scientific">Fructobacillus cardui</name>
    <dbReference type="NCBI Taxonomy" id="2893170"/>
    <lineage>
        <taxon>Bacteria</taxon>
        <taxon>Bacillati</taxon>
        <taxon>Bacillota</taxon>
        <taxon>Bacilli</taxon>
        <taxon>Lactobacillales</taxon>
        <taxon>Lactobacillaceae</taxon>
        <taxon>Fructobacillus</taxon>
    </lineage>
</organism>
<evidence type="ECO:0000256" key="9">
    <source>
        <dbReference type="SAM" id="Phobius"/>
    </source>
</evidence>
<evidence type="ECO:0000256" key="1">
    <source>
        <dbReference type="ARBA" id="ARBA00001974"/>
    </source>
</evidence>
<keyword evidence="4" id="KW-0479">Metal-binding</keyword>
<accession>A0ABM9MT60</accession>
<dbReference type="Pfam" id="PF08022">
    <property type="entry name" value="FAD_binding_8"/>
    <property type="match status" value="1"/>
</dbReference>
<gene>
    <name evidence="11" type="ORF">R82641_BJNNKPBH_00636</name>
</gene>
<evidence type="ECO:0000259" key="10">
    <source>
        <dbReference type="PROSITE" id="PS51384"/>
    </source>
</evidence>
<keyword evidence="2" id="KW-0285">Flavoprotein</keyword>
<feature type="transmembrane region" description="Helical" evidence="9">
    <location>
        <begin position="42"/>
        <end position="60"/>
    </location>
</feature>
<dbReference type="Proteomes" id="UP001314200">
    <property type="component" value="Unassembled WGS sequence"/>
</dbReference>
<dbReference type="InterPro" id="IPR017938">
    <property type="entry name" value="Riboflavin_synthase-like_b-brl"/>
</dbReference>
<evidence type="ECO:0000256" key="6">
    <source>
        <dbReference type="ARBA" id="ARBA00023002"/>
    </source>
</evidence>
<evidence type="ECO:0000313" key="12">
    <source>
        <dbReference type="Proteomes" id="UP001314200"/>
    </source>
</evidence>
<dbReference type="InterPro" id="IPR039261">
    <property type="entry name" value="FNR_nucleotide-bd"/>
</dbReference>
<feature type="transmembrane region" description="Helical" evidence="9">
    <location>
        <begin position="178"/>
        <end position="200"/>
    </location>
</feature>
<evidence type="ECO:0000256" key="8">
    <source>
        <dbReference type="ARBA" id="ARBA00023014"/>
    </source>
</evidence>
<evidence type="ECO:0000256" key="7">
    <source>
        <dbReference type="ARBA" id="ARBA00023004"/>
    </source>
</evidence>
<evidence type="ECO:0000256" key="3">
    <source>
        <dbReference type="ARBA" id="ARBA00022714"/>
    </source>
</evidence>
<proteinExistence type="predicted"/>
<dbReference type="Gene3D" id="2.40.30.10">
    <property type="entry name" value="Translation factors"/>
    <property type="match status" value="1"/>
</dbReference>
<keyword evidence="6" id="KW-0560">Oxidoreductase</keyword>